<dbReference type="Proteomes" id="UP001596383">
    <property type="component" value="Unassembled WGS sequence"/>
</dbReference>
<dbReference type="RefSeq" id="WP_273737856.1">
    <property type="nucleotide sequence ID" value="NZ_JAQIVI010000098.1"/>
</dbReference>
<comment type="caution">
    <text evidence="2">The sequence shown here is derived from an EMBL/GenBank/DDBJ whole genome shotgun (WGS) entry which is preliminary data.</text>
</comment>
<evidence type="ECO:0000256" key="1">
    <source>
        <dbReference type="SAM" id="MobiDB-lite"/>
    </source>
</evidence>
<name>A0ABD5SN26_9EURY</name>
<sequence length="213" mass="21970">MSENNLATFDQTTRRTALKRVGTISASIIGIGSVAGTATATTSIDVTNGDSSKSGSGNTRVGSYARPNDNEMGALANSSGFGNGSATARLYGQFDPSSDGSYDVTAEYYRAGRTYTGGSGSASANISLFVRGADQGIKRNQVESPGGKTVGTTTQTGGFELSGSTTYDVGLEIKVSCDEPFGPGSIADFFNNLPTQSPDNRCVKVNRINVSPL</sequence>
<feature type="compositionally biased region" description="Polar residues" evidence="1">
    <location>
        <begin position="45"/>
        <end position="61"/>
    </location>
</feature>
<feature type="region of interest" description="Disordered" evidence="1">
    <location>
        <begin position="44"/>
        <end position="70"/>
    </location>
</feature>
<evidence type="ECO:0000313" key="3">
    <source>
        <dbReference type="Proteomes" id="UP001596383"/>
    </source>
</evidence>
<gene>
    <name evidence="2" type="ORF">ACFQE6_07130</name>
</gene>
<dbReference type="PROSITE" id="PS51318">
    <property type="entry name" value="TAT"/>
    <property type="match status" value="1"/>
</dbReference>
<accession>A0ABD5SN26</accession>
<reference evidence="2 3" key="1">
    <citation type="journal article" date="2019" name="Int. J. Syst. Evol. Microbiol.">
        <title>The Global Catalogue of Microorganisms (GCM) 10K type strain sequencing project: providing services to taxonomists for standard genome sequencing and annotation.</title>
        <authorList>
            <consortium name="The Broad Institute Genomics Platform"/>
            <consortium name="The Broad Institute Genome Sequencing Center for Infectious Disease"/>
            <person name="Wu L."/>
            <person name="Ma J."/>
        </authorList>
    </citation>
    <scope>NUCLEOTIDE SEQUENCE [LARGE SCALE GENOMIC DNA]</scope>
    <source>
        <strain evidence="2 3">LMG 29247</strain>
    </source>
</reference>
<dbReference type="EMBL" id="JBHSWV010000098">
    <property type="protein sequence ID" value="MFC6764801.1"/>
    <property type="molecule type" value="Genomic_DNA"/>
</dbReference>
<proteinExistence type="predicted"/>
<organism evidence="2 3">
    <name type="scientific">Natrinema soli</name>
    <dbReference type="NCBI Taxonomy" id="1930624"/>
    <lineage>
        <taxon>Archaea</taxon>
        <taxon>Methanobacteriati</taxon>
        <taxon>Methanobacteriota</taxon>
        <taxon>Stenosarchaea group</taxon>
        <taxon>Halobacteria</taxon>
        <taxon>Halobacteriales</taxon>
        <taxon>Natrialbaceae</taxon>
        <taxon>Natrinema</taxon>
    </lineage>
</organism>
<dbReference type="AlphaFoldDB" id="A0ABD5SN26"/>
<evidence type="ECO:0000313" key="2">
    <source>
        <dbReference type="EMBL" id="MFC6764801.1"/>
    </source>
</evidence>
<protein>
    <submittedName>
        <fullName evidence="2">Uncharacterized protein</fullName>
    </submittedName>
</protein>
<keyword evidence="3" id="KW-1185">Reference proteome</keyword>
<dbReference type="InterPro" id="IPR006311">
    <property type="entry name" value="TAT_signal"/>
</dbReference>